<evidence type="ECO:0000256" key="1">
    <source>
        <dbReference type="ARBA" id="ARBA00022737"/>
    </source>
</evidence>
<comment type="caution">
    <text evidence="2">The sequence shown here is derived from an EMBL/GenBank/DDBJ whole genome shotgun (WGS) entry which is preliminary data.</text>
</comment>
<protein>
    <submittedName>
        <fullName evidence="2">Uncharacterized protein</fullName>
    </submittedName>
</protein>
<proteinExistence type="predicted"/>
<evidence type="ECO:0000313" key="2">
    <source>
        <dbReference type="EMBL" id="KAH7976788.1"/>
    </source>
</evidence>
<reference evidence="2" key="2">
    <citation type="submission" date="2021-09" db="EMBL/GenBank/DDBJ databases">
        <authorList>
            <person name="Jia N."/>
            <person name="Wang J."/>
            <person name="Shi W."/>
            <person name="Du L."/>
            <person name="Sun Y."/>
            <person name="Zhan W."/>
            <person name="Jiang J."/>
            <person name="Wang Q."/>
            <person name="Zhang B."/>
            <person name="Ji P."/>
            <person name="Sakyi L.B."/>
            <person name="Cui X."/>
            <person name="Yuan T."/>
            <person name="Jiang B."/>
            <person name="Yang W."/>
            <person name="Lam T.T.-Y."/>
            <person name="Chang Q."/>
            <person name="Ding S."/>
            <person name="Wang X."/>
            <person name="Zhu J."/>
            <person name="Ruan X."/>
            <person name="Zhao L."/>
            <person name="Wei J."/>
            <person name="Que T."/>
            <person name="Du C."/>
            <person name="Cheng J."/>
            <person name="Dai P."/>
            <person name="Han X."/>
            <person name="Huang E."/>
            <person name="Gao Y."/>
            <person name="Liu J."/>
            <person name="Shao H."/>
            <person name="Ye R."/>
            <person name="Li L."/>
            <person name="Wei W."/>
            <person name="Wang X."/>
            <person name="Wang C."/>
            <person name="Huo Q."/>
            <person name="Li W."/>
            <person name="Guo W."/>
            <person name="Chen H."/>
            <person name="Chen S."/>
            <person name="Zhou L."/>
            <person name="Zhou L."/>
            <person name="Ni X."/>
            <person name="Tian J."/>
            <person name="Zhou Y."/>
            <person name="Sheng Y."/>
            <person name="Liu T."/>
            <person name="Pan Y."/>
            <person name="Xia L."/>
            <person name="Li J."/>
            <person name="Zhao F."/>
            <person name="Cao W."/>
        </authorList>
    </citation>
    <scope>NUCLEOTIDE SEQUENCE</scope>
    <source>
        <strain evidence="2">Rsan-2018</strain>
        <tissue evidence="2">Larvae</tissue>
    </source>
</reference>
<dbReference type="PANTHER" id="PTHR24111:SF0">
    <property type="entry name" value="LEUCINE-RICH REPEAT-CONTAINING PROTEIN"/>
    <property type="match status" value="1"/>
</dbReference>
<dbReference type="PANTHER" id="PTHR24111">
    <property type="entry name" value="LEUCINE-RICH REPEAT-CONTAINING PROTEIN 34"/>
    <property type="match status" value="1"/>
</dbReference>
<sequence length="506" mass="55358">MAHEAVMAISTSFLSDVADVKLPTDAKELFENGLEVYECNDEPNGTAGFTRVILKYGAELTYRELSVTEASVLRRVLSMGPPVRKLFLQQISLCPFKVAFHNQETCPSLKEVHFDLVECEGKALSVSRCGMFRSLRSLHLCSVNPGSAFAEDIASYVRQNRLLRELSLCTSCGGDEGVATLMQALAGNDTLKRFSLADMELSSDTLTGFANMLVFNSALEMVNLTDVCFVEKDKVLSLLGQELYAGVFKRLKIQWPEELLPELTALLSVEGCCSELSVSVTPSACEAVLREFFDVLAADKTLRVLRFLSNEDTFEAFADGIVSGLRRTTTLRAVNIGMCVDSAQARQLIDLLDALKENRSVAKFAISTEVVTPEIATSLSELLAVNNTLNDVAIFNYCEISPGEVETIVKGSKTNYTLTSFVVYSECNDSEGVREMAAILQRNNRLKNKAAEFVVLGADAADEIGVDALRKVHSSDALVEMVQRLTGRTREEALEDIQAALASLPS</sequence>
<keyword evidence="1" id="KW-0677">Repeat</keyword>
<accession>A0A9D4QFT5</accession>
<dbReference type="InterPro" id="IPR052201">
    <property type="entry name" value="LRR-containing_regulator"/>
</dbReference>
<dbReference type="InterPro" id="IPR032675">
    <property type="entry name" value="LRR_dom_sf"/>
</dbReference>
<gene>
    <name evidence="2" type="ORF">HPB52_019558</name>
</gene>
<organism evidence="2 3">
    <name type="scientific">Rhipicephalus sanguineus</name>
    <name type="common">Brown dog tick</name>
    <name type="synonym">Ixodes sanguineus</name>
    <dbReference type="NCBI Taxonomy" id="34632"/>
    <lineage>
        <taxon>Eukaryota</taxon>
        <taxon>Metazoa</taxon>
        <taxon>Ecdysozoa</taxon>
        <taxon>Arthropoda</taxon>
        <taxon>Chelicerata</taxon>
        <taxon>Arachnida</taxon>
        <taxon>Acari</taxon>
        <taxon>Parasitiformes</taxon>
        <taxon>Ixodida</taxon>
        <taxon>Ixodoidea</taxon>
        <taxon>Ixodidae</taxon>
        <taxon>Rhipicephalinae</taxon>
        <taxon>Rhipicephalus</taxon>
        <taxon>Rhipicephalus</taxon>
    </lineage>
</organism>
<reference evidence="2" key="1">
    <citation type="journal article" date="2020" name="Cell">
        <title>Large-Scale Comparative Analyses of Tick Genomes Elucidate Their Genetic Diversity and Vector Capacities.</title>
        <authorList>
            <consortium name="Tick Genome and Microbiome Consortium (TIGMIC)"/>
            <person name="Jia N."/>
            <person name="Wang J."/>
            <person name="Shi W."/>
            <person name="Du L."/>
            <person name="Sun Y."/>
            <person name="Zhan W."/>
            <person name="Jiang J.F."/>
            <person name="Wang Q."/>
            <person name="Zhang B."/>
            <person name="Ji P."/>
            <person name="Bell-Sakyi L."/>
            <person name="Cui X.M."/>
            <person name="Yuan T.T."/>
            <person name="Jiang B.G."/>
            <person name="Yang W.F."/>
            <person name="Lam T.T."/>
            <person name="Chang Q.C."/>
            <person name="Ding S.J."/>
            <person name="Wang X.J."/>
            <person name="Zhu J.G."/>
            <person name="Ruan X.D."/>
            <person name="Zhao L."/>
            <person name="Wei J.T."/>
            <person name="Ye R.Z."/>
            <person name="Que T.C."/>
            <person name="Du C.H."/>
            <person name="Zhou Y.H."/>
            <person name="Cheng J.X."/>
            <person name="Dai P.F."/>
            <person name="Guo W.B."/>
            <person name="Han X.H."/>
            <person name="Huang E.J."/>
            <person name="Li L.F."/>
            <person name="Wei W."/>
            <person name="Gao Y.C."/>
            <person name="Liu J.Z."/>
            <person name="Shao H.Z."/>
            <person name="Wang X."/>
            <person name="Wang C.C."/>
            <person name="Yang T.C."/>
            <person name="Huo Q.B."/>
            <person name="Li W."/>
            <person name="Chen H.Y."/>
            <person name="Chen S.E."/>
            <person name="Zhou L.G."/>
            <person name="Ni X.B."/>
            <person name="Tian J.H."/>
            <person name="Sheng Y."/>
            <person name="Liu T."/>
            <person name="Pan Y.S."/>
            <person name="Xia L.Y."/>
            <person name="Li J."/>
            <person name="Zhao F."/>
            <person name="Cao W.C."/>
        </authorList>
    </citation>
    <scope>NUCLEOTIDE SEQUENCE</scope>
    <source>
        <strain evidence="2">Rsan-2018</strain>
    </source>
</reference>
<name>A0A9D4QFT5_RHISA</name>
<dbReference type="AlphaFoldDB" id="A0A9D4QFT5"/>
<dbReference type="VEuPathDB" id="VectorBase:RSAN_044678"/>
<keyword evidence="3" id="KW-1185">Reference proteome</keyword>
<dbReference type="EMBL" id="JABSTV010001246">
    <property type="protein sequence ID" value="KAH7976788.1"/>
    <property type="molecule type" value="Genomic_DNA"/>
</dbReference>
<dbReference type="Gene3D" id="3.80.10.10">
    <property type="entry name" value="Ribonuclease Inhibitor"/>
    <property type="match status" value="2"/>
</dbReference>
<dbReference type="SUPFAM" id="SSF52047">
    <property type="entry name" value="RNI-like"/>
    <property type="match status" value="1"/>
</dbReference>
<dbReference type="Proteomes" id="UP000821837">
    <property type="component" value="Chromosome 10"/>
</dbReference>
<evidence type="ECO:0000313" key="3">
    <source>
        <dbReference type="Proteomes" id="UP000821837"/>
    </source>
</evidence>